<dbReference type="PANTHER" id="PTHR42781:SF9">
    <property type="entry name" value="AMINO ACID ABC TRANSPORTER, ATP-BINDING PROTEIN-RELATED"/>
    <property type="match status" value="1"/>
</dbReference>
<dbReference type="GO" id="GO:0005524">
    <property type="term" value="F:ATP binding"/>
    <property type="evidence" value="ECO:0007669"/>
    <property type="project" value="UniProtKB-KW"/>
</dbReference>
<comment type="caution">
    <text evidence="5">The sequence shown here is derived from an EMBL/GenBank/DDBJ whole genome shotgun (WGS) entry which is preliminary data.</text>
</comment>
<dbReference type="InterPro" id="IPR027417">
    <property type="entry name" value="P-loop_NTPase"/>
</dbReference>
<dbReference type="CDD" id="cd03255">
    <property type="entry name" value="ABC_MJ0796_LolCDE_FtsE"/>
    <property type="match status" value="1"/>
</dbReference>
<reference evidence="5 6" key="1">
    <citation type="journal article" date="2015" name="Genome Announc.">
        <title>Expanding the biotechnology potential of lactobacilli through comparative genomics of 213 strains and associated genera.</title>
        <authorList>
            <person name="Sun Z."/>
            <person name="Harris H.M."/>
            <person name="McCann A."/>
            <person name="Guo C."/>
            <person name="Argimon S."/>
            <person name="Zhang W."/>
            <person name="Yang X."/>
            <person name="Jeffery I.B."/>
            <person name="Cooney J.C."/>
            <person name="Kagawa T.F."/>
            <person name="Liu W."/>
            <person name="Song Y."/>
            <person name="Salvetti E."/>
            <person name="Wrobel A."/>
            <person name="Rasinkangas P."/>
            <person name="Parkhill J."/>
            <person name="Rea M.C."/>
            <person name="O'Sullivan O."/>
            <person name="Ritari J."/>
            <person name="Douillard F.P."/>
            <person name="Paul Ross R."/>
            <person name="Yang R."/>
            <person name="Briner A.E."/>
            <person name="Felis G.E."/>
            <person name="de Vos W.M."/>
            <person name="Barrangou R."/>
            <person name="Klaenhammer T.R."/>
            <person name="Caufield P.W."/>
            <person name="Cui Y."/>
            <person name="Zhang H."/>
            <person name="O'Toole P.W."/>
        </authorList>
    </citation>
    <scope>NUCLEOTIDE SEQUENCE [LARGE SCALE GENOMIC DNA]</scope>
    <source>
        <strain evidence="5 6">DSM 20534</strain>
    </source>
</reference>
<dbReference type="GO" id="GO:0016887">
    <property type="term" value="F:ATP hydrolysis activity"/>
    <property type="evidence" value="ECO:0007669"/>
    <property type="project" value="InterPro"/>
</dbReference>
<evidence type="ECO:0000256" key="1">
    <source>
        <dbReference type="ARBA" id="ARBA00022448"/>
    </source>
</evidence>
<dbReference type="InterPro" id="IPR017911">
    <property type="entry name" value="MacB-like_ATP-bd"/>
</dbReference>
<dbReference type="InterPro" id="IPR050093">
    <property type="entry name" value="ABC_SmlMolc_Importer"/>
</dbReference>
<keyword evidence="2" id="KW-0547">Nucleotide-binding</keyword>
<dbReference type="InterPro" id="IPR003439">
    <property type="entry name" value="ABC_transporter-like_ATP-bd"/>
</dbReference>
<protein>
    <submittedName>
        <fullName evidence="5">ABC superfamily ATP binding cassette transporter, ABC protein</fullName>
    </submittedName>
</protein>
<dbReference type="InterPro" id="IPR017871">
    <property type="entry name" value="ABC_transporter-like_CS"/>
</dbReference>
<proteinExistence type="predicted"/>
<dbReference type="AlphaFoldDB" id="A0A0R1H398"/>
<organism evidence="5 6">
    <name type="scientific">Amylolactobacillus amylotrophicus DSM 20534</name>
    <dbReference type="NCBI Taxonomy" id="1423722"/>
    <lineage>
        <taxon>Bacteria</taxon>
        <taxon>Bacillati</taxon>
        <taxon>Bacillota</taxon>
        <taxon>Bacilli</taxon>
        <taxon>Lactobacillales</taxon>
        <taxon>Lactobacillaceae</taxon>
        <taxon>Amylolactobacillus</taxon>
    </lineage>
</organism>
<name>A0A0R1H398_9LACO</name>
<evidence type="ECO:0000256" key="2">
    <source>
        <dbReference type="ARBA" id="ARBA00022741"/>
    </source>
</evidence>
<evidence type="ECO:0000313" key="5">
    <source>
        <dbReference type="EMBL" id="KRK38193.1"/>
    </source>
</evidence>
<dbReference type="PATRIC" id="fig|1423722.3.peg.989"/>
<dbReference type="NCBIfam" id="TIGR03608">
    <property type="entry name" value="L_ocin_972_ABC"/>
    <property type="match status" value="1"/>
</dbReference>
<evidence type="ECO:0000313" key="6">
    <source>
        <dbReference type="Proteomes" id="UP000050909"/>
    </source>
</evidence>
<evidence type="ECO:0000256" key="3">
    <source>
        <dbReference type="ARBA" id="ARBA00022840"/>
    </source>
</evidence>
<dbReference type="SMART" id="SM00382">
    <property type="entry name" value="AAA"/>
    <property type="match status" value="1"/>
</dbReference>
<dbReference type="Pfam" id="PF00005">
    <property type="entry name" value="ABC_tran"/>
    <property type="match status" value="1"/>
</dbReference>
<keyword evidence="1" id="KW-0813">Transport</keyword>
<dbReference type="PROSITE" id="PS00211">
    <property type="entry name" value="ABC_TRANSPORTER_1"/>
    <property type="match status" value="1"/>
</dbReference>
<dbReference type="Proteomes" id="UP000050909">
    <property type="component" value="Unassembled WGS sequence"/>
</dbReference>
<dbReference type="InterPro" id="IPR003593">
    <property type="entry name" value="AAA+_ATPase"/>
</dbReference>
<dbReference type="EMBL" id="AZCV01000002">
    <property type="protein sequence ID" value="KRK38193.1"/>
    <property type="molecule type" value="Genomic_DNA"/>
</dbReference>
<keyword evidence="3" id="KW-0067">ATP-binding</keyword>
<dbReference type="Gene3D" id="3.40.50.300">
    <property type="entry name" value="P-loop containing nucleotide triphosphate hydrolases"/>
    <property type="match status" value="1"/>
</dbReference>
<evidence type="ECO:0000259" key="4">
    <source>
        <dbReference type="PROSITE" id="PS50893"/>
    </source>
</evidence>
<dbReference type="InterPro" id="IPR019895">
    <property type="entry name" value="L_ocin_972_ABC"/>
</dbReference>
<gene>
    <name evidence="5" type="ORF">FC62_GL000972</name>
</gene>
<accession>A0A0R1H398</accession>
<feature type="domain" description="ABC transporter" evidence="4">
    <location>
        <begin position="4"/>
        <end position="214"/>
    </location>
</feature>
<dbReference type="PANTHER" id="PTHR42781">
    <property type="entry name" value="SPERMIDINE/PUTRESCINE IMPORT ATP-BINDING PROTEIN POTA"/>
    <property type="match status" value="1"/>
</dbReference>
<dbReference type="PROSITE" id="PS50893">
    <property type="entry name" value="ABC_TRANSPORTER_2"/>
    <property type="match status" value="1"/>
</dbReference>
<sequence>MKMIKLEHVTKKYKTKIVLDNFSLSVEAGEMIAITGPSGSGKSTILNILGLIESFDSGTYKLFDQSNIKPNSRTALSIIREDISYLFQNFALIEDETVEYNLMLGIKYLHATKADKVAIINDALQKVGLQGYGKSPIFELSGGQQQRIAVARALIKPSKLILADEPTGSLDQKNRDEIMQLLKAMNKQGKTVIVVTHDDEVANQCQRIVHLSSISG</sequence>
<keyword evidence="6" id="KW-1185">Reference proteome</keyword>
<dbReference type="SUPFAM" id="SSF52540">
    <property type="entry name" value="P-loop containing nucleoside triphosphate hydrolases"/>
    <property type="match status" value="1"/>
</dbReference>